<feature type="domain" description="Transglycosylase SLT" evidence="1">
    <location>
        <begin position="20"/>
        <end position="201"/>
    </location>
</feature>
<dbReference type="InterPro" id="IPR045795">
    <property type="entry name" value="SLT_4"/>
</dbReference>
<accession>A0ABZ0IAA2</accession>
<evidence type="ECO:0000313" key="3">
    <source>
        <dbReference type="Proteomes" id="UP001626549"/>
    </source>
</evidence>
<dbReference type="Pfam" id="PF19489">
    <property type="entry name" value="SLT_4"/>
    <property type="match status" value="1"/>
</dbReference>
<dbReference type="Proteomes" id="UP001626549">
    <property type="component" value="Chromosome"/>
</dbReference>
<evidence type="ECO:0000313" key="2">
    <source>
        <dbReference type="EMBL" id="WOJ96033.1"/>
    </source>
</evidence>
<organism evidence="2 3">
    <name type="scientific">Congregibacter brevis</name>
    <dbReference type="NCBI Taxonomy" id="3081201"/>
    <lineage>
        <taxon>Bacteria</taxon>
        <taxon>Pseudomonadati</taxon>
        <taxon>Pseudomonadota</taxon>
        <taxon>Gammaproteobacteria</taxon>
        <taxon>Cellvibrionales</taxon>
        <taxon>Halieaceae</taxon>
        <taxon>Congregibacter</taxon>
    </lineage>
</organism>
<name>A0ABZ0IAA2_9GAMM</name>
<evidence type="ECO:0000259" key="1">
    <source>
        <dbReference type="Pfam" id="PF19489"/>
    </source>
</evidence>
<dbReference type="Gene3D" id="1.10.530.10">
    <property type="match status" value="1"/>
</dbReference>
<dbReference type="EMBL" id="CP136865">
    <property type="protein sequence ID" value="WOJ96033.1"/>
    <property type="molecule type" value="Genomic_DNA"/>
</dbReference>
<dbReference type="SUPFAM" id="SSF53955">
    <property type="entry name" value="Lysozyme-like"/>
    <property type="match status" value="1"/>
</dbReference>
<proteinExistence type="predicted"/>
<keyword evidence="3" id="KW-1185">Reference proteome</keyword>
<sequence length="215" mass="24386">MRLALPKPSTVDLMPGASLSLVLVVVLSGCATSPPADVNNVCNIFDDKRGWYEDARDAEKAWKSSIPVMMAIVHQESRFVANAKPPRKKILGFIPGPRPSDSYGYSQALESTWEGYQRSAGRYGADRDDFGDAIDFVGWYNHQSYRRNGIQKTDAYRLYLAYHEGHGGYERGTYRSKDWLLGVARKVSDRSASYERQLAGCRERLEKGRGWFDWF</sequence>
<dbReference type="CDD" id="cd00442">
    <property type="entry name" value="Lyz-like"/>
    <property type="match status" value="1"/>
</dbReference>
<protein>
    <recommendedName>
        <fullName evidence="1">Transglycosylase SLT domain-containing protein</fullName>
    </recommendedName>
</protein>
<dbReference type="InterPro" id="IPR023346">
    <property type="entry name" value="Lysozyme-like_dom_sf"/>
</dbReference>
<reference evidence="2 3" key="1">
    <citation type="submission" date="2023-10" db="EMBL/GenBank/DDBJ databases">
        <title>Two novel species belonging to the OM43/NOR5 clade.</title>
        <authorList>
            <person name="Park M."/>
        </authorList>
    </citation>
    <scope>NUCLEOTIDE SEQUENCE [LARGE SCALE GENOMIC DNA]</scope>
    <source>
        <strain evidence="2 3">IMCC45268</strain>
    </source>
</reference>
<gene>
    <name evidence="2" type="ORF">R0137_12380</name>
</gene>
<dbReference type="RefSeq" id="WP_407326720.1">
    <property type="nucleotide sequence ID" value="NZ_CP136865.1"/>
</dbReference>
<dbReference type="PROSITE" id="PS51257">
    <property type="entry name" value="PROKAR_LIPOPROTEIN"/>
    <property type="match status" value="1"/>
</dbReference>